<organism evidence="3">
    <name type="scientific">Echinostoma caproni</name>
    <dbReference type="NCBI Taxonomy" id="27848"/>
    <lineage>
        <taxon>Eukaryota</taxon>
        <taxon>Metazoa</taxon>
        <taxon>Spiralia</taxon>
        <taxon>Lophotrochozoa</taxon>
        <taxon>Platyhelminthes</taxon>
        <taxon>Trematoda</taxon>
        <taxon>Digenea</taxon>
        <taxon>Plagiorchiida</taxon>
        <taxon>Echinostomata</taxon>
        <taxon>Echinostomatoidea</taxon>
        <taxon>Echinostomatidae</taxon>
        <taxon>Echinostoma</taxon>
    </lineage>
</organism>
<reference evidence="1 2" key="2">
    <citation type="submission" date="2018-11" db="EMBL/GenBank/DDBJ databases">
        <authorList>
            <consortium name="Pathogen Informatics"/>
        </authorList>
    </citation>
    <scope>NUCLEOTIDE SEQUENCE [LARGE SCALE GENOMIC DNA]</scope>
    <source>
        <strain evidence="1 2">Egypt</strain>
    </source>
</reference>
<proteinExistence type="predicted"/>
<gene>
    <name evidence="1" type="ORF">ECPE_LOCUS7638</name>
</gene>
<dbReference type="AlphaFoldDB" id="A0A183AL03"/>
<dbReference type="EMBL" id="UZAN01044869">
    <property type="protein sequence ID" value="VDP81638.1"/>
    <property type="molecule type" value="Genomic_DNA"/>
</dbReference>
<sequence length="77" mass="8678">MLDMRQRPLLLAAHREIWDPAYRAAELEPLPNNEQSVRLDVSTMTTDLVDGTVSKPSVTDHIAQEHLGEVHSTRSTE</sequence>
<reference evidence="3" key="1">
    <citation type="submission" date="2016-06" db="UniProtKB">
        <authorList>
            <consortium name="WormBaseParasite"/>
        </authorList>
    </citation>
    <scope>IDENTIFICATION</scope>
</reference>
<dbReference type="WBParaSite" id="ECPE_0000765401-mRNA-1">
    <property type="protein sequence ID" value="ECPE_0000765401-mRNA-1"/>
    <property type="gene ID" value="ECPE_0000765401"/>
</dbReference>
<evidence type="ECO:0000313" key="3">
    <source>
        <dbReference type="WBParaSite" id="ECPE_0000765401-mRNA-1"/>
    </source>
</evidence>
<evidence type="ECO:0000313" key="1">
    <source>
        <dbReference type="EMBL" id="VDP81638.1"/>
    </source>
</evidence>
<protein>
    <submittedName>
        <fullName evidence="3">DUF5753 domain-containing protein</fullName>
    </submittedName>
</protein>
<dbReference type="Proteomes" id="UP000272942">
    <property type="component" value="Unassembled WGS sequence"/>
</dbReference>
<accession>A0A183AL03</accession>
<evidence type="ECO:0000313" key="2">
    <source>
        <dbReference type="Proteomes" id="UP000272942"/>
    </source>
</evidence>
<keyword evidence="2" id="KW-1185">Reference proteome</keyword>
<name>A0A183AL03_9TREM</name>